<dbReference type="Pfam" id="PF00385">
    <property type="entry name" value="Chromo"/>
    <property type="match status" value="1"/>
</dbReference>
<dbReference type="PRINTS" id="PR00105">
    <property type="entry name" value="C5METTRFRASE"/>
</dbReference>
<evidence type="ECO:0000256" key="9">
    <source>
        <dbReference type="RuleBase" id="RU000416"/>
    </source>
</evidence>
<dbReference type="SMART" id="SM00298">
    <property type="entry name" value="CHROMO"/>
    <property type="match status" value="1"/>
</dbReference>
<evidence type="ECO:0000256" key="6">
    <source>
        <dbReference type="ARBA" id="ARBA00023242"/>
    </source>
</evidence>
<dbReference type="InterPro" id="IPR043151">
    <property type="entry name" value="BAH_sf"/>
</dbReference>
<keyword evidence="6" id="KW-0539">Nucleus</keyword>
<dbReference type="SUPFAM" id="SSF53335">
    <property type="entry name" value="S-adenosyl-L-methionine-dependent methyltransferases"/>
    <property type="match status" value="1"/>
</dbReference>
<dbReference type="EC" id="2.1.1.37" evidence="10"/>
<dbReference type="PROSITE" id="PS00598">
    <property type="entry name" value="CHROMO_1"/>
    <property type="match status" value="1"/>
</dbReference>
<evidence type="ECO:0000256" key="2">
    <source>
        <dbReference type="ARBA" id="ARBA00022603"/>
    </source>
</evidence>
<keyword evidence="5" id="KW-0238">DNA-binding</keyword>
<dbReference type="PROSITE" id="PS51038">
    <property type="entry name" value="BAH"/>
    <property type="match status" value="1"/>
</dbReference>
<dbReference type="InterPro" id="IPR023779">
    <property type="entry name" value="Chromodomain_CS"/>
</dbReference>
<sequence>MEEDRVLRRSPRGLPSSLAVDDECDEFEFGFSLKKAKKKKNKAPKEEPKASKVKVKVCGRWEDCFFVGEPVPEEEALKKWGWRYQLKGEGTQKHIGRIVELFQTTEGEEYFRAQWFYKPEDTVMNEAANFHDKKRIFCSCIMNDNVLACIISKLNVIQVSSQLNLNSSSVEPSDFYYDMEYCLEYSTFRNLPRENSIEGCVLQPLGCNESALSLTSSPVVENMSICETYNGELSMLDLYAGCGAMSTGLCIGAGLSGVNLVTRWAIDADSLACESLKLNHSNIQVKNETADDFLELLKHWESLCKKFVIEGTQKSFPSAQEVSDLAEVHSDVQPDTDNAADELEVLSLVDISYGDADGSGKQGLKFKVRWKGFGPSDDTWEPIEGLSNCQELIQEFVINGFKNKILPLPGDVDVICGGPPCQGISGYNRFRSVDAPLTDERNRQLVVFMDIVEYLKPKFVLMENVMDILRFDKGSLGRYGLSRLVHMNYQARVGIIAAGSYGLPQFRLRVFFWGALPSEELPQFPLPTHDVVVRYWPPLEFERNVVAYDEGAQPPELEDAVFLGDAISDLPTVTNYESLDEMPYSRPPETEFQKYIRSTKYDMICSAPKAEEALLYDHRPHQLFEDDYIRVCHIPRRKGANFRDLPGIIVEDDNVVRRNPMLETVMLPSGRPMVPEYAFTFEQGKSKRPFARLWWDETMPTIVTYPNCHSQAVLHPEQDRVLTVRECARLQGFPDNYRFCGTVKKRYRQVGNAVAIPVAKALGYALGMASQKLIGKEPLLTLPAKFAYSSHL</sequence>
<dbReference type="NCBIfam" id="TIGR00675">
    <property type="entry name" value="dcm"/>
    <property type="match status" value="1"/>
</dbReference>
<evidence type="ECO:0000313" key="14">
    <source>
        <dbReference type="Proteomes" id="UP000596660"/>
    </source>
</evidence>
<dbReference type="InterPro" id="IPR029063">
    <property type="entry name" value="SAM-dependent_MTases_sf"/>
</dbReference>
<keyword evidence="14" id="KW-1185">Reference proteome</keyword>
<dbReference type="InterPro" id="IPR001525">
    <property type="entry name" value="C5_MeTfrase"/>
</dbReference>
<dbReference type="Gene3D" id="3.90.120.10">
    <property type="entry name" value="DNA Methylase, subunit A, domain 2"/>
    <property type="match status" value="1"/>
</dbReference>
<evidence type="ECO:0000256" key="7">
    <source>
        <dbReference type="ARBA" id="ARBA00047422"/>
    </source>
</evidence>
<evidence type="ECO:0000259" key="11">
    <source>
        <dbReference type="PROSITE" id="PS50013"/>
    </source>
</evidence>
<dbReference type="GO" id="GO:0003886">
    <property type="term" value="F:DNA (cytosine-5-)-methyltransferase activity"/>
    <property type="evidence" value="ECO:0007669"/>
    <property type="project" value="UniProtKB-EC"/>
</dbReference>
<feature type="active site" evidence="8">
    <location>
        <position position="421"/>
    </location>
</feature>
<evidence type="ECO:0000313" key="13">
    <source>
        <dbReference type="EnsemblPlants" id="AUR62007371-RA:cds"/>
    </source>
</evidence>
<reference evidence="13" key="2">
    <citation type="submission" date="2021-03" db="UniProtKB">
        <authorList>
            <consortium name="EnsemblPlants"/>
        </authorList>
    </citation>
    <scope>IDENTIFICATION</scope>
</reference>
<keyword evidence="3 8" id="KW-0808">Transferase</keyword>
<dbReference type="GO" id="GO:0005634">
    <property type="term" value="C:nucleus"/>
    <property type="evidence" value="ECO:0007669"/>
    <property type="project" value="UniProtKB-SubCell"/>
</dbReference>
<dbReference type="GO" id="GO:0044027">
    <property type="term" value="P:negative regulation of gene expression via chromosomal CpG island methylation"/>
    <property type="evidence" value="ECO:0007669"/>
    <property type="project" value="TreeGrafter"/>
</dbReference>
<dbReference type="GO" id="GO:0003677">
    <property type="term" value="F:DNA binding"/>
    <property type="evidence" value="ECO:0007669"/>
    <property type="project" value="UniProtKB-KW"/>
</dbReference>
<dbReference type="GO" id="GO:0003682">
    <property type="term" value="F:chromatin binding"/>
    <property type="evidence" value="ECO:0007669"/>
    <property type="project" value="InterPro"/>
</dbReference>
<dbReference type="FunFam" id="3.90.120.10:FF:000003">
    <property type="entry name" value="DNA (cytosine-5)-methyltransferase 1"/>
    <property type="match status" value="1"/>
</dbReference>
<dbReference type="SMART" id="SM00439">
    <property type="entry name" value="BAH"/>
    <property type="match status" value="1"/>
</dbReference>
<feature type="domain" description="Chromo" evidence="11">
    <location>
        <begin position="343"/>
        <end position="396"/>
    </location>
</feature>
<keyword evidence="4 8" id="KW-0949">S-adenosyl-L-methionine</keyword>
<dbReference type="InterPro" id="IPR018117">
    <property type="entry name" value="C5_DNA_meth_AS"/>
</dbReference>
<reference evidence="13" key="1">
    <citation type="journal article" date="2017" name="Nature">
        <title>The genome of Chenopodium quinoa.</title>
        <authorList>
            <person name="Jarvis D.E."/>
            <person name="Ho Y.S."/>
            <person name="Lightfoot D.J."/>
            <person name="Schmoeckel S.M."/>
            <person name="Li B."/>
            <person name="Borm T.J.A."/>
            <person name="Ohyanagi H."/>
            <person name="Mineta K."/>
            <person name="Michell C.T."/>
            <person name="Saber N."/>
            <person name="Kharbatia N.M."/>
            <person name="Rupper R.R."/>
            <person name="Sharp A.R."/>
            <person name="Dally N."/>
            <person name="Boughton B.A."/>
            <person name="Woo Y.H."/>
            <person name="Gao G."/>
            <person name="Schijlen E.G.W.M."/>
            <person name="Guo X."/>
            <person name="Momin A.A."/>
            <person name="Negrao S."/>
            <person name="Al-Babili S."/>
            <person name="Gehring C."/>
            <person name="Roessner U."/>
            <person name="Jung C."/>
            <person name="Murphy K."/>
            <person name="Arold S.T."/>
            <person name="Gojobori T."/>
            <person name="van der Linden C.G."/>
            <person name="van Loo E.N."/>
            <person name="Jellen E.N."/>
            <person name="Maughan P.J."/>
            <person name="Tester M."/>
        </authorList>
    </citation>
    <scope>NUCLEOTIDE SEQUENCE [LARGE SCALE GENOMIC DNA]</scope>
    <source>
        <strain evidence="13">cv. PI 614886</strain>
    </source>
</reference>
<evidence type="ECO:0000256" key="1">
    <source>
        <dbReference type="ARBA" id="ARBA00004123"/>
    </source>
</evidence>
<dbReference type="PROSITE" id="PS51679">
    <property type="entry name" value="SAM_MT_C5"/>
    <property type="match status" value="1"/>
</dbReference>
<dbReference type="AlphaFoldDB" id="A0A803L682"/>
<dbReference type="CDD" id="cd18635">
    <property type="entry name" value="CD_CMT3_like"/>
    <property type="match status" value="1"/>
</dbReference>
<accession>A0A803L682</accession>
<dbReference type="Pfam" id="PF00145">
    <property type="entry name" value="DNA_methylase"/>
    <property type="match status" value="1"/>
</dbReference>
<evidence type="ECO:0000256" key="10">
    <source>
        <dbReference type="RuleBase" id="RU000417"/>
    </source>
</evidence>
<name>A0A803L682_CHEQI</name>
<dbReference type="Gramene" id="AUR62007371-RA">
    <property type="protein sequence ID" value="AUR62007371-RA:cds"/>
    <property type="gene ID" value="AUR62007371"/>
</dbReference>
<comment type="similarity">
    <text evidence="8 9">Belongs to the class I-like SAM-binding methyltransferase superfamily. C5-methyltransferase family.</text>
</comment>
<dbReference type="InterPro" id="IPR023780">
    <property type="entry name" value="Chromo_domain"/>
</dbReference>
<dbReference type="OMA" id="QAKIGNC"/>
<keyword evidence="2 8" id="KW-0489">Methyltransferase</keyword>
<comment type="subcellular location">
    <subcellularLocation>
        <location evidence="1">Nucleus</location>
    </subcellularLocation>
</comment>
<dbReference type="PROSITE" id="PS50013">
    <property type="entry name" value="CHROMO_2"/>
    <property type="match status" value="1"/>
</dbReference>
<dbReference type="InterPro" id="IPR050390">
    <property type="entry name" value="C5-Methyltransferase"/>
</dbReference>
<evidence type="ECO:0000256" key="8">
    <source>
        <dbReference type="PROSITE-ProRule" id="PRU01016"/>
    </source>
</evidence>
<dbReference type="PANTHER" id="PTHR10629">
    <property type="entry name" value="CYTOSINE-SPECIFIC METHYLTRANSFERASE"/>
    <property type="match status" value="1"/>
</dbReference>
<protein>
    <recommendedName>
        <fullName evidence="10">Cytosine-specific methyltransferase</fullName>
        <ecNumber evidence="10">2.1.1.37</ecNumber>
    </recommendedName>
</protein>
<dbReference type="Gene3D" id="3.40.50.150">
    <property type="entry name" value="Vaccinia Virus protein VP39"/>
    <property type="match status" value="1"/>
</dbReference>
<feature type="domain" description="BAH" evidence="12">
    <location>
        <begin position="75"/>
        <end position="192"/>
    </location>
</feature>
<dbReference type="PANTHER" id="PTHR10629:SF34">
    <property type="entry name" value="DNA (CYTOSINE-5)-METHYLTRANSFERASE CMT2"/>
    <property type="match status" value="1"/>
</dbReference>
<proteinExistence type="inferred from homology"/>
<organism evidence="13 14">
    <name type="scientific">Chenopodium quinoa</name>
    <name type="common">Quinoa</name>
    <dbReference type="NCBI Taxonomy" id="63459"/>
    <lineage>
        <taxon>Eukaryota</taxon>
        <taxon>Viridiplantae</taxon>
        <taxon>Streptophyta</taxon>
        <taxon>Embryophyta</taxon>
        <taxon>Tracheophyta</taxon>
        <taxon>Spermatophyta</taxon>
        <taxon>Magnoliopsida</taxon>
        <taxon>eudicotyledons</taxon>
        <taxon>Gunneridae</taxon>
        <taxon>Pentapetalae</taxon>
        <taxon>Caryophyllales</taxon>
        <taxon>Chenopodiaceae</taxon>
        <taxon>Chenopodioideae</taxon>
        <taxon>Atripliceae</taxon>
        <taxon>Chenopodium</taxon>
    </lineage>
</organism>
<evidence type="ECO:0000256" key="3">
    <source>
        <dbReference type="ARBA" id="ARBA00022679"/>
    </source>
</evidence>
<dbReference type="PROSITE" id="PS00094">
    <property type="entry name" value="C5_MTASE_1"/>
    <property type="match status" value="1"/>
</dbReference>
<dbReference type="Pfam" id="PF01426">
    <property type="entry name" value="BAH"/>
    <property type="match status" value="1"/>
</dbReference>
<dbReference type="SUPFAM" id="SSF54160">
    <property type="entry name" value="Chromo domain-like"/>
    <property type="match status" value="1"/>
</dbReference>
<comment type="catalytic activity">
    <reaction evidence="7 10">
        <text>a 2'-deoxycytidine in DNA + S-adenosyl-L-methionine = a 5-methyl-2'-deoxycytidine in DNA + S-adenosyl-L-homocysteine + H(+)</text>
        <dbReference type="Rhea" id="RHEA:13681"/>
        <dbReference type="Rhea" id="RHEA-COMP:11369"/>
        <dbReference type="Rhea" id="RHEA-COMP:11370"/>
        <dbReference type="ChEBI" id="CHEBI:15378"/>
        <dbReference type="ChEBI" id="CHEBI:57856"/>
        <dbReference type="ChEBI" id="CHEBI:59789"/>
        <dbReference type="ChEBI" id="CHEBI:85452"/>
        <dbReference type="ChEBI" id="CHEBI:85454"/>
        <dbReference type="EC" id="2.1.1.37"/>
    </reaction>
</comment>
<dbReference type="InterPro" id="IPR031303">
    <property type="entry name" value="C5_meth_CS"/>
</dbReference>
<dbReference type="Proteomes" id="UP000596660">
    <property type="component" value="Unplaced"/>
</dbReference>
<dbReference type="PROSITE" id="PS00095">
    <property type="entry name" value="C5_MTASE_2"/>
    <property type="match status" value="1"/>
</dbReference>
<evidence type="ECO:0000256" key="5">
    <source>
        <dbReference type="ARBA" id="ARBA00023125"/>
    </source>
</evidence>
<dbReference type="InterPro" id="IPR016197">
    <property type="entry name" value="Chromo-like_dom_sf"/>
</dbReference>
<evidence type="ECO:0000259" key="12">
    <source>
        <dbReference type="PROSITE" id="PS51038"/>
    </source>
</evidence>
<dbReference type="GO" id="GO:0032259">
    <property type="term" value="P:methylation"/>
    <property type="evidence" value="ECO:0007669"/>
    <property type="project" value="UniProtKB-KW"/>
</dbReference>
<dbReference type="InterPro" id="IPR000953">
    <property type="entry name" value="Chromo/chromo_shadow_dom"/>
</dbReference>
<evidence type="ECO:0000256" key="4">
    <source>
        <dbReference type="ARBA" id="ARBA00022691"/>
    </source>
</evidence>
<dbReference type="EnsemblPlants" id="AUR62007371-RA">
    <property type="protein sequence ID" value="AUR62007371-RA:cds"/>
    <property type="gene ID" value="AUR62007371"/>
</dbReference>
<dbReference type="Gene3D" id="2.30.30.490">
    <property type="match status" value="1"/>
</dbReference>
<dbReference type="InterPro" id="IPR001025">
    <property type="entry name" value="BAH_dom"/>
</dbReference>